<evidence type="ECO:0000259" key="2">
    <source>
        <dbReference type="PROSITE" id="PS50076"/>
    </source>
</evidence>
<organism evidence="3 4">
    <name type="scientific">Herbaspirillum frisingense</name>
    <dbReference type="NCBI Taxonomy" id="92645"/>
    <lineage>
        <taxon>Bacteria</taxon>
        <taxon>Pseudomonadati</taxon>
        <taxon>Pseudomonadota</taxon>
        <taxon>Betaproteobacteria</taxon>
        <taxon>Burkholderiales</taxon>
        <taxon>Oxalobacteraceae</taxon>
        <taxon>Herbaspirillum</taxon>
    </lineage>
</organism>
<dbReference type="CDD" id="cd06257">
    <property type="entry name" value="DnaJ"/>
    <property type="match status" value="1"/>
</dbReference>
<dbReference type="InterPro" id="IPR001623">
    <property type="entry name" value="DnaJ_domain"/>
</dbReference>
<feature type="compositionally biased region" description="Low complexity" evidence="1">
    <location>
        <begin position="266"/>
        <end position="284"/>
    </location>
</feature>
<name>A0A7V8FVG4_9BURK</name>
<feature type="region of interest" description="Disordered" evidence="1">
    <location>
        <begin position="259"/>
        <end position="297"/>
    </location>
</feature>
<dbReference type="AlphaFoldDB" id="A0A7V8FVG4"/>
<dbReference type="SUPFAM" id="SSF46565">
    <property type="entry name" value="Chaperone J-domain"/>
    <property type="match status" value="1"/>
</dbReference>
<dbReference type="PROSITE" id="PS50076">
    <property type="entry name" value="DNAJ_2"/>
    <property type="match status" value="1"/>
</dbReference>
<feature type="domain" description="J" evidence="2">
    <location>
        <begin position="300"/>
        <end position="379"/>
    </location>
</feature>
<dbReference type="InterPro" id="IPR036869">
    <property type="entry name" value="J_dom_sf"/>
</dbReference>
<protein>
    <recommendedName>
        <fullName evidence="2">J domain-containing protein</fullName>
    </recommendedName>
</protein>
<sequence>MRLGGFNPASMAEAARANLTRVSSQATAALRTSPLAAQFRAYSGQGMAKLHAGNGGLAGVSAKLRPPLARLQGKLMTQLQGRLGGPGQYGNTFGNHHGGFHPTFSLPWGGRFSGPGGFYHPSGLALQWNSVGAQGQPIQTTMNLLTGHMQSQTPWSLLRPNGLMSCQTWDHGTGKSWNWVQNPAGVSAASDQWSHGQDGIQRRNVMLYLPNRTPLHFSDELDPATGKRQLLSDWSRPDAQGRCSRLSIDAQTGKVTRQFHDPQHVPPSGTGAAGASATPAGQSGRPRPPMSQSKTEEVQRAYAAYGLKFGEPVTDEQFARIKSDYRKQVLKCHPDKIKQKPDESAQDFSARLASAEAEFKRISTNYGNIEDEHAFFAGK</sequence>
<comment type="caution">
    <text evidence="3">The sequence shown here is derived from an EMBL/GenBank/DDBJ whole genome shotgun (WGS) entry which is preliminary data.</text>
</comment>
<accession>A0A7V8FVG4</accession>
<dbReference type="EMBL" id="WNDX01000089">
    <property type="protein sequence ID" value="KAF1042252.1"/>
    <property type="molecule type" value="Genomic_DNA"/>
</dbReference>
<reference evidence="4" key="1">
    <citation type="journal article" date="2020" name="MBio">
        <title>Horizontal gene transfer to a defensive symbiont with a reduced genome amongst a multipartite beetle microbiome.</title>
        <authorList>
            <person name="Waterworth S.C."/>
            <person name="Florez L.V."/>
            <person name="Rees E.R."/>
            <person name="Hertweck C."/>
            <person name="Kaltenpoth M."/>
            <person name="Kwan J.C."/>
        </authorList>
    </citation>
    <scope>NUCLEOTIDE SEQUENCE [LARGE SCALE GENOMIC DNA]</scope>
</reference>
<evidence type="ECO:0000313" key="4">
    <source>
        <dbReference type="Proteomes" id="UP000462435"/>
    </source>
</evidence>
<dbReference type="Gene3D" id="1.10.287.110">
    <property type="entry name" value="DnaJ domain"/>
    <property type="match status" value="1"/>
</dbReference>
<evidence type="ECO:0000256" key="1">
    <source>
        <dbReference type="SAM" id="MobiDB-lite"/>
    </source>
</evidence>
<evidence type="ECO:0000313" key="3">
    <source>
        <dbReference type="EMBL" id="KAF1042252.1"/>
    </source>
</evidence>
<proteinExistence type="predicted"/>
<gene>
    <name evidence="3" type="ORF">GAK35_02823</name>
</gene>
<dbReference type="Proteomes" id="UP000462435">
    <property type="component" value="Unassembled WGS sequence"/>
</dbReference>